<reference evidence="1" key="1">
    <citation type="submission" date="2019-10" db="EMBL/GenBank/DDBJ databases">
        <title>The sequence and de novo assembly of the wild yak genome.</title>
        <authorList>
            <person name="Liu Y."/>
        </authorList>
    </citation>
    <scope>NUCLEOTIDE SEQUENCE [LARGE SCALE GENOMIC DNA]</scope>
    <source>
        <strain evidence="1">WY2019</strain>
    </source>
</reference>
<sequence length="69" mass="7231">MVPAPPAAEGIGTGPMRPGDGKLAEGWLLLTLQETTGSGRTTSYGQNHLVRLELPVKTPLTGCTFPGER</sequence>
<dbReference type="Proteomes" id="UP000322234">
    <property type="component" value="Unassembled WGS sequence"/>
</dbReference>
<organism evidence="1 2">
    <name type="scientific">Bos mutus</name>
    <name type="common">wild yak</name>
    <dbReference type="NCBI Taxonomy" id="72004"/>
    <lineage>
        <taxon>Eukaryota</taxon>
        <taxon>Metazoa</taxon>
        <taxon>Chordata</taxon>
        <taxon>Craniata</taxon>
        <taxon>Vertebrata</taxon>
        <taxon>Euteleostomi</taxon>
        <taxon>Mammalia</taxon>
        <taxon>Eutheria</taxon>
        <taxon>Laurasiatheria</taxon>
        <taxon>Artiodactyla</taxon>
        <taxon>Ruminantia</taxon>
        <taxon>Pecora</taxon>
        <taxon>Bovidae</taxon>
        <taxon>Bovinae</taxon>
        <taxon>Bos</taxon>
    </lineage>
</organism>
<evidence type="ECO:0000313" key="2">
    <source>
        <dbReference type="Proteomes" id="UP000322234"/>
    </source>
</evidence>
<evidence type="ECO:0000313" key="1">
    <source>
        <dbReference type="EMBL" id="MXQ85373.1"/>
    </source>
</evidence>
<comment type="caution">
    <text evidence="1">The sequence shown here is derived from an EMBL/GenBank/DDBJ whole genome shotgun (WGS) entry which is preliminary data.</text>
</comment>
<accession>A0A6B0RD75</accession>
<dbReference type="AlphaFoldDB" id="A0A6B0RD75"/>
<dbReference type="EMBL" id="VBQZ03000026">
    <property type="protein sequence ID" value="MXQ85373.1"/>
    <property type="molecule type" value="Genomic_DNA"/>
</dbReference>
<protein>
    <submittedName>
        <fullName evidence="1">Uncharacterized protein</fullName>
    </submittedName>
</protein>
<gene>
    <name evidence="1" type="ORF">E5288_WYG011420</name>
</gene>
<proteinExistence type="predicted"/>
<name>A0A6B0RD75_9CETA</name>
<keyword evidence="2" id="KW-1185">Reference proteome</keyword>